<dbReference type="EMBL" id="KE504144">
    <property type="protein sequence ID" value="EPT01158.1"/>
    <property type="molecule type" value="Genomic_DNA"/>
</dbReference>
<protein>
    <recommendedName>
        <fullName evidence="2">G-patch domain-containing protein</fullName>
    </recommendedName>
</protein>
<feature type="region of interest" description="Disordered" evidence="1">
    <location>
        <begin position="1"/>
        <end position="25"/>
    </location>
</feature>
<sequence length="925" mass="100418">MTSRLKRKLNDLGVDPSSSKANESFCLIGTPLPPLEKAKDTGEFVPLWKQEVRDEKGRRRLHGAFTGGFSAGYFNTVGTKEGWAPSTFVSSRNDRAKARAARPEDFMDEEDLAEMQESRKLVDEHDEMDFGGTEGELKKRVGAEEAQKDDITAALEASLAPAPKDSVGARILKKMGWRLGQGVGPRLTYAQRRAQDGSLVPKEEGEDEEAKKHLYPRRDTAVLVAARKDNFHGFGYVPGMRLEEAVGQNEQAGPHISSGFGLGALNDADEDDLDVYDSGMGTGRGPKSKVAYEAMDEDDVRISMGPSASRRASPSQAARAAPGVTQTFNDGRQVLKGFVLSDKPVAEDRWFPLPEVPPGWTPNPHRVWDQEKDKENAERDQAGHIPRGNAELKSHADWKASFMSADQRGSMLGETPLPSQPRSIFDYMSQKDRERLQNIKNAALNAPAPPTAAVPPPPQPRLPGQIAVPSLHPSVAIAALSGFQPFTADPFKQSRYTAFLNYQANREGTDGPSGLGIGPMPGQGVDEFNKELEDYAKSATVFKPLSGAMAGRFRSAVVIEAGPTVVEGLHQPVAVPELSAAEQEELEREKEDADPKMGAVRMGMYGPLTRDVRPWQPARLLCKRFGVKDPEVDMTGEAGAATADLAMPTAAAKEAGAAPESKIANAGAITDGSEATSASGARRNGPRDLANVGLGEDQDQGRDTLTYERPSMDIFKAIFASDDEASDDEDVEAEQELNGAASTPSNGTGAKASDAPSDLVVEDSTPVTYEPQGKGSTGAVVTEKIDLASFKPTFVPRADRNSRKEKTKDKKDKKKKSKALLTFDVEEDGEENLGAPVLSKPKAKRKDRDKEKDGEREKKKRKEHKEAEDDDSMWVEVPPPEVVKSIPTEVIVPASSKPAQDVVMRSPPQEETKSTRTRKRAVDFM</sequence>
<feature type="compositionally biased region" description="Low complexity" evidence="1">
    <location>
        <begin position="306"/>
        <end position="322"/>
    </location>
</feature>
<dbReference type="PROSITE" id="PS50174">
    <property type="entry name" value="G_PATCH"/>
    <property type="match status" value="1"/>
</dbReference>
<dbReference type="eggNOG" id="KOG2138">
    <property type="taxonomic scope" value="Eukaryota"/>
</dbReference>
<dbReference type="InParanoid" id="S8E921"/>
<name>S8E921_FOMSC</name>
<dbReference type="PANTHER" id="PTHR13384">
    <property type="entry name" value="G PATCH DOMAIN-CONTAINING PROTEIN 1"/>
    <property type="match status" value="1"/>
</dbReference>
<feature type="domain" description="G-patch" evidence="2">
    <location>
        <begin position="164"/>
        <end position="184"/>
    </location>
</feature>
<feature type="compositionally biased region" description="Acidic residues" evidence="1">
    <location>
        <begin position="723"/>
        <end position="735"/>
    </location>
</feature>
<feature type="compositionally biased region" description="Basic and acidic residues" evidence="1">
    <location>
        <begin position="846"/>
        <end position="857"/>
    </location>
</feature>
<feature type="region of interest" description="Disordered" evidence="1">
    <location>
        <begin position="723"/>
        <end position="925"/>
    </location>
</feature>
<evidence type="ECO:0000256" key="1">
    <source>
        <dbReference type="SAM" id="MobiDB-lite"/>
    </source>
</evidence>
<dbReference type="PANTHER" id="PTHR13384:SF19">
    <property type="entry name" value="G PATCH DOMAIN-CONTAINING PROTEIN 1"/>
    <property type="match status" value="1"/>
</dbReference>
<dbReference type="GO" id="GO:0006397">
    <property type="term" value="P:mRNA processing"/>
    <property type="evidence" value="ECO:0007669"/>
    <property type="project" value="InterPro"/>
</dbReference>
<reference evidence="3 4" key="1">
    <citation type="journal article" date="2012" name="Science">
        <title>The Paleozoic origin of enzymatic lignin decomposition reconstructed from 31 fungal genomes.</title>
        <authorList>
            <person name="Floudas D."/>
            <person name="Binder M."/>
            <person name="Riley R."/>
            <person name="Barry K."/>
            <person name="Blanchette R.A."/>
            <person name="Henrissat B."/>
            <person name="Martinez A.T."/>
            <person name="Otillar R."/>
            <person name="Spatafora J.W."/>
            <person name="Yadav J.S."/>
            <person name="Aerts A."/>
            <person name="Benoit I."/>
            <person name="Boyd A."/>
            <person name="Carlson A."/>
            <person name="Copeland A."/>
            <person name="Coutinho P.M."/>
            <person name="de Vries R.P."/>
            <person name="Ferreira P."/>
            <person name="Findley K."/>
            <person name="Foster B."/>
            <person name="Gaskell J."/>
            <person name="Glotzer D."/>
            <person name="Gorecki P."/>
            <person name="Heitman J."/>
            <person name="Hesse C."/>
            <person name="Hori C."/>
            <person name="Igarashi K."/>
            <person name="Jurgens J.A."/>
            <person name="Kallen N."/>
            <person name="Kersten P."/>
            <person name="Kohler A."/>
            <person name="Kuees U."/>
            <person name="Kumar T.K.A."/>
            <person name="Kuo A."/>
            <person name="LaButti K."/>
            <person name="Larrondo L.F."/>
            <person name="Lindquist E."/>
            <person name="Ling A."/>
            <person name="Lombard V."/>
            <person name="Lucas S."/>
            <person name="Lundell T."/>
            <person name="Martin R."/>
            <person name="McLaughlin D.J."/>
            <person name="Morgenstern I."/>
            <person name="Morin E."/>
            <person name="Murat C."/>
            <person name="Nagy L.G."/>
            <person name="Nolan M."/>
            <person name="Ohm R.A."/>
            <person name="Patyshakuliyeva A."/>
            <person name="Rokas A."/>
            <person name="Ruiz-Duenas F.J."/>
            <person name="Sabat G."/>
            <person name="Salamov A."/>
            <person name="Samejima M."/>
            <person name="Schmutz J."/>
            <person name="Slot J.C."/>
            <person name="St John F."/>
            <person name="Stenlid J."/>
            <person name="Sun H."/>
            <person name="Sun S."/>
            <person name="Syed K."/>
            <person name="Tsang A."/>
            <person name="Wiebenga A."/>
            <person name="Young D."/>
            <person name="Pisabarro A."/>
            <person name="Eastwood D.C."/>
            <person name="Martin F."/>
            <person name="Cullen D."/>
            <person name="Grigoriev I.V."/>
            <person name="Hibbett D.S."/>
        </authorList>
    </citation>
    <scope>NUCLEOTIDE SEQUENCE</scope>
    <source>
        <strain evidence="4">FP-58527</strain>
    </source>
</reference>
<dbReference type="Pfam" id="PF07713">
    <property type="entry name" value="DUF1604"/>
    <property type="match status" value="1"/>
</dbReference>
<accession>S8E921</accession>
<dbReference type="GO" id="GO:0003723">
    <property type="term" value="F:RNA binding"/>
    <property type="evidence" value="ECO:0007669"/>
    <property type="project" value="TreeGrafter"/>
</dbReference>
<dbReference type="OrthoDB" id="20507at2759"/>
<evidence type="ECO:0000313" key="4">
    <source>
        <dbReference type="Proteomes" id="UP000015241"/>
    </source>
</evidence>
<feature type="compositionally biased region" description="Basic and acidic residues" evidence="1">
    <location>
        <begin position="797"/>
        <end position="810"/>
    </location>
</feature>
<dbReference type="HOGENOM" id="CLU_008613_3_1_1"/>
<dbReference type="GO" id="GO:0005634">
    <property type="term" value="C:nucleus"/>
    <property type="evidence" value="ECO:0007669"/>
    <property type="project" value="TreeGrafter"/>
</dbReference>
<proteinExistence type="predicted"/>
<dbReference type="Pfam" id="PF01585">
    <property type="entry name" value="G-patch"/>
    <property type="match status" value="1"/>
</dbReference>
<feature type="compositionally biased region" description="Basic and acidic residues" evidence="1">
    <location>
        <begin position="908"/>
        <end position="925"/>
    </location>
</feature>
<dbReference type="InterPro" id="IPR011666">
    <property type="entry name" value="DUF1604"/>
</dbReference>
<evidence type="ECO:0000259" key="2">
    <source>
        <dbReference type="PROSITE" id="PS50174"/>
    </source>
</evidence>
<feature type="region of interest" description="Disordered" evidence="1">
    <location>
        <begin position="304"/>
        <end position="323"/>
    </location>
</feature>
<dbReference type="AlphaFoldDB" id="S8E921"/>
<feature type="region of interest" description="Disordered" evidence="1">
    <location>
        <begin position="656"/>
        <end position="708"/>
    </location>
</feature>
<gene>
    <name evidence="3" type="ORF">FOMPIDRAFT_1162164</name>
</gene>
<keyword evidence="4" id="KW-1185">Reference proteome</keyword>
<dbReference type="InterPro" id="IPR000467">
    <property type="entry name" value="G_patch_dom"/>
</dbReference>
<organism evidence="3 4">
    <name type="scientific">Fomitopsis schrenkii</name>
    <name type="common">Brown rot fungus</name>
    <dbReference type="NCBI Taxonomy" id="2126942"/>
    <lineage>
        <taxon>Eukaryota</taxon>
        <taxon>Fungi</taxon>
        <taxon>Dikarya</taxon>
        <taxon>Basidiomycota</taxon>
        <taxon>Agaricomycotina</taxon>
        <taxon>Agaricomycetes</taxon>
        <taxon>Polyporales</taxon>
        <taxon>Fomitopsis</taxon>
    </lineage>
</organism>
<dbReference type="Proteomes" id="UP000015241">
    <property type="component" value="Unassembled WGS sequence"/>
</dbReference>
<dbReference type="STRING" id="743788.S8E921"/>
<dbReference type="Pfam" id="PF26093">
    <property type="entry name" value="HTH_TGH"/>
    <property type="match status" value="1"/>
</dbReference>
<evidence type="ECO:0000313" key="3">
    <source>
        <dbReference type="EMBL" id="EPT01158.1"/>
    </source>
</evidence>